<dbReference type="CDD" id="cd00082">
    <property type="entry name" value="HisKA"/>
    <property type="match status" value="1"/>
</dbReference>
<dbReference type="InterPro" id="IPR013655">
    <property type="entry name" value="PAS_fold_3"/>
</dbReference>
<organism evidence="8 9">
    <name type="scientific">Archangium lansingense</name>
    <dbReference type="NCBI Taxonomy" id="2995310"/>
    <lineage>
        <taxon>Bacteria</taxon>
        <taxon>Pseudomonadati</taxon>
        <taxon>Myxococcota</taxon>
        <taxon>Myxococcia</taxon>
        <taxon>Myxococcales</taxon>
        <taxon>Cystobacterineae</taxon>
        <taxon>Archangiaceae</taxon>
        <taxon>Archangium</taxon>
    </lineage>
</organism>
<evidence type="ECO:0000256" key="3">
    <source>
        <dbReference type="ARBA" id="ARBA00022553"/>
    </source>
</evidence>
<protein>
    <recommendedName>
        <fullName evidence="2">histidine kinase</fullName>
        <ecNumber evidence="2">2.7.13.3</ecNumber>
    </recommendedName>
</protein>
<dbReference type="Gene3D" id="1.20.1290.10">
    <property type="entry name" value="AhpD-like"/>
    <property type="match status" value="1"/>
</dbReference>
<dbReference type="PANTHER" id="PTHR43047">
    <property type="entry name" value="TWO-COMPONENT HISTIDINE PROTEIN KINASE"/>
    <property type="match status" value="1"/>
</dbReference>
<accession>A0ABT3ZUK2</accession>
<dbReference type="InterPro" id="IPR003661">
    <property type="entry name" value="HisK_dim/P_dom"/>
</dbReference>
<proteinExistence type="predicted"/>
<dbReference type="Gene3D" id="3.30.450.20">
    <property type="entry name" value="PAS domain"/>
    <property type="match status" value="1"/>
</dbReference>
<dbReference type="Gene3D" id="2.10.70.100">
    <property type="match status" value="1"/>
</dbReference>
<keyword evidence="3" id="KW-0597">Phosphoprotein</keyword>
<dbReference type="NCBIfam" id="TIGR00229">
    <property type="entry name" value="sensory_box"/>
    <property type="match status" value="1"/>
</dbReference>
<dbReference type="SUPFAM" id="SSF69118">
    <property type="entry name" value="AhpD-like"/>
    <property type="match status" value="1"/>
</dbReference>
<dbReference type="SMART" id="SM00065">
    <property type="entry name" value="GAF"/>
    <property type="match status" value="1"/>
</dbReference>
<comment type="catalytic activity">
    <reaction evidence="1">
        <text>ATP + protein L-histidine = ADP + protein N-phospho-L-histidine.</text>
        <dbReference type="EC" id="2.7.13.3"/>
    </reaction>
</comment>
<dbReference type="InterPro" id="IPR003018">
    <property type="entry name" value="GAF"/>
</dbReference>
<dbReference type="SMART" id="SM00387">
    <property type="entry name" value="HATPase_c"/>
    <property type="match status" value="1"/>
</dbReference>
<keyword evidence="5" id="KW-0418">Kinase</keyword>
<dbReference type="PROSITE" id="PS50113">
    <property type="entry name" value="PAC"/>
    <property type="match status" value="1"/>
</dbReference>
<dbReference type="InterPro" id="IPR036097">
    <property type="entry name" value="HisK_dim/P_sf"/>
</dbReference>
<dbReference type="InterPro" id="IPR035965">
    <property type="entry name" value="PAS-like_dom_sf"/>
</dbReference>
<dbReference type="Pfam" id="PF02518">
    <property type="entry name" value="HATPase_c"/>
    <property type="match status" value="1"/>
</dbReference>
<dbReference type="InterPro" id="IPR000014">
    <property type="entry name" value="PAS"/>
</dbReference>
<name>A0ABT3ZUK2_9BACT</name>
<dbReference type="EC" id="2.7.13.3" evidence="2"/>
<dbReference type="InterPro" id="IPR036890">
    <property type="entry name" value="HATPase_C_sf"/>
</dbReference>
<evidence type="ECO:0000313" key="8">
    <source>
        <dbReference type="EMBL" id="MCY1073079.1"/>
    </source>
</evidence>
<dbReference type="InterPro" id="IPR000700">
    <property type="entry name" value="PAS-assoc_C"/>
</dbReference>
<dbReference type="PRINTS" id="PR00344">
    <property type="entry name" value="BCTRLSENSOR"/>
</dbReference>
<dbReference type="InterPro" id="IPR029032">
    <property type="entry name" value="AhpD-like"/>
</dbReference>
<dbReference type="Gene3D" id="3.30.565.10">
    <property type="entry name" value="Histidine kinase-like ATPase, C-terminal domain"/>
    <property type="match status" value="1"/>
</dbReference>
<dbReference type="Proteomes" id="UP001207654">
    <property type="component" value="Unassembled WGS sequence"/>
</dbReference>
<keyword evidence="9" id="KW-1185">Reference proteome</keyword>
<dbReference type="InterPro" id="IPR005467">
    <property type="entry name" value="His_kinase_dom"/>
</dbReference>
<feature type="domain" description="Histidine kinase" evidence="6">
    <location>
        <begin position="567"/>
        <end position="783"/>
    </location>
</feature>
<dbReference type="Pfam" id="PF00512">
    <property type="entry name" value="HisKA"/>
    <property type="match status" value="1"/>
</dbReference>
<evidence type="ECO:0000256" key="5">
    <source>
        <dbReference type="ARBA" id="ARBA00022777"/>
    </source>
</evidence>
<evidence type="ECO:0000259" key="6">
    <source>
        <dbReference type="PROSITE" id="PS50109"/>
    </source>
</evidence>
<reference evidence="8 9" key="1">
    <citation type="submission" date="2022-11" db="EMBL/GenBank/DDBJ databases">
        <title>Minimal conservation of predation-associated metabolite biosynthetic gene clusters underscores biosynthetic potential of Myxococcota including descriptions for ten novel species: Archangium lansinium sp. nov., Myxococcus landrumus sp. nov., Nannocystis bai.</title>
        <authorList>
            <person name="Ahearne A."/>
            <person name="Stevens C."/>
            <person name="Phillips K."/>
        </authorList>
    </citation>
    <scope>NUCLEOTIDE SEQUENCE [LARGE SCALE GENOMIC DNA]</scope>
    <source>
        <strain evidence="8 9">MIWBW</strain>
    </source>
</reference>
<dbReference type="SUPFAM" id="SSF55874">
    <property type="entry name" value="ATPase domain of HSP90 chaperone/DNA topoisomerase II/histidine kinase"/>
    <property type="match status" value="1"/>
</dbReference>
<evidence type="ECO:0000256" key="4">
    <source>
        <dbReference type="ARBA" id="ARBA00022679"/>
    </source>
</evidence>
<evidence type="ECO:0000256" key="2">
    <source>
        <dbReference type="ARBA" id="ARBA00012438"/>
    </source>
</evidence>
<dbReference type="Pfam" id="PF08447">
    <property type="entry name" value="PAS_3"/>
    <property type="match status" value="1"/>
</dbReference>
<dbReference type="Pfam" id="PF01590">
    <property type="entry name" value="GAF"/>
    <property type="match status" value="1"/>
</dbReference>
<dbReference type="InterPro" id="IPR029016">
    <property type="entry name" value="GAF-like_dom_sf"/>
</dbReference>
<dbReference type="GO" id="GO:0005524">
    <property type="term" value="F:ATP binding"/>
    <property type="evidence" value="ECO:0007669"/>
    <property type="project" value="UniProtKB-KW"/>
</dbReference>
<sequence>MRTAREIQEEIEARFGFFPAFFEPAQDNPQVLENLWQQTLRAYVENSLPVLFREKLFAWLSRYCVVPYCLVCHACALRPLGMKSSQVLEFLEALPPAHGAIDEVLARMDATGKAPGDWPVPGAELEEDLFRCSVFLFVQQAQAERCRERIRRLLSPMFYGHLTAFLAYVKACHLWVEAHPELSYEADPRVRENLGPMLREEPRLGDFFARYGERVRTEREQRERELLEAAEAGQRAEALSRTLSRQAEALRESETHLRLAVESTALGTWDFNPRTGELRWDARCKALFGVPAAAEVDYATFLSGVVPEERARLDAAVGQVLGPGSDGEFREEFRIRGLLDGVERWISSRGRCFFDAQGRAKRFIGTVLDVTERRRAEDNLRFLAQASTLLATSLDYEDTLRRVATLAVPMLADWCGVDVVDERGRLHRLLNLHRDPSKLRLSEEVHRRYPIDPNATVGSPQVLRTGESLLIPEITDEGLAQYARDAEHLRMLRELGLRSYLVVALRSRERVLGALTLVRAETGRRYGQEELRLAEELARRAAVAVDNALLYSEAQKAIGLRDGFLQVAAHELRTPVTALKLNVQALVTSARREEAWSERTVARMMGLERGVGRLGVLVDELLDVSRITSGRLVLHPEELDLAGLVREVAERIHSEAERAGCTLRVLVPGPVVSRWDRLRLEQVLSNLLSNALKYGAGRPVEVALSDFGERVLLRVRDEGIGIDAAAQERIFERFERAVSDRHYGGLGMGLWITREIVTAMGGTIHVESAPKQGATFTVELPRV</sequence>
<dbReference type="PROSITE" id="PS50109">
    <property type="entry name" value="HIS_KIN"/>
    <property type="match status" value="1"/>
</dbReference>
<comment type="caution">
    <text evidence="8">The sequence shown here is derived from an EMBL/GenBank/DDBJ whole genome shotgun (WGS) entry which is preliminary data.</text>
</comment>
<dbReference type="EMBL" id="JAPNKA010000001">
    <property type="protein sequence ID" value="MCY1073079.1"/>
    <property type="molecule type" value="Genomic_DNA"/>
</dbReference>
<dbReference type="SMART" id="SM00388">
    <property type="entry name" value="HisKA"/>
    <property type="match status" value="1"/>
</dbReference>
<dbReference type="InterPro" id="IPR004358">
    <property type="entry name" value="Sig_transdc_His_kin-like_C"/>
</dbReference>
<dbReference type="InterPro" id="IPR003594">
    <property type="entry name" value="HATPase_dom"/>
</dbReference>
<evidence type="ECO:0000259" key="7">
    <source>
        <dbReference type="PROSITE" id="PS50113"/>
    </source>
</evidence>
<feature type="domain" description="PAC" evidence="7">
    <location>
        <begin position="329"/>
        <end position="382"/>
    </location>
</feature>
<dbReference type="PANTHER" id="PTHR43047:SF72">
    <property type="entry name" value="OSMOSENSING HISTIDINE PROTEIN KINASE SLN1"/>
    <property type="match status" value="1"/>
</dbReference>
<evidence type="ECO:0000313" key="9">
    <source>
        <dbReference type="Proteomes" id="UP001207654"/>
    </source>
</evidence>
<dbReference type="Gene3D" id="3.30.450.40">
    <property type="match status" value="1"/>
</dbReference>
<dbReference type="SUPFAM" id="SSF55785">
    <property type="entry name" value="PYP-like sensor domain (PAS domain)"/>
    <property type="match status" value="1"/>
</dbReference>
<gene>
    <name evidence="8" type="ORF">OV287_01155</name>
</gene>
<keyword evidence="8" id="KW-0067">ATP-binding</keyword>
<evidence type="ECO:0000256" key="1">
    <source>
        <dbReference type="ARBA" id="ARBA00000085"/>
    </source>
</evidence>
<dbReference type="SUPFAM" id="SSF55781">
    <property type="entry name" value="GAF domain-like"/>
    <property type="match status" value="1"/>
</dbReference>
<dbReference type="SUPFAM" id="SSF47384">
    <property type="entry name" value="Homodimeric domain of signal transducing histidine kinase"/>
    <property type="match status" value="1"/>
</dbReference>
<keyword evidence="8" id="KW-0547">Nucleotide-binding</keyword>
<keyword evidence="4" id="KW-0808">Transferase</keyword>
<dbReference type="RefSeq" id="WP_267532096.1">
    <property type="nucleotide sequence ID" value="NZ_JAPNKA010000001.1"/>
</dbReference>
<dbReference type="Gene3D" id="1.10.287.130">
    <property type="match status" value="1"/>
</dbReference>